<dbReference type="InterPro" id="IPR031656">
    <property type="entry name" value="DAO_C"/>
</dbReference>
<dbReference type="Gene3D" id="3.30.9.10">
    <property type="entry name" value="D-Amino Acid Oxidase, subunit A, domain 2"/>
    <property type="match status" value="1"/>
</dbReference>
<comment type="cofactor">
    <cofactor evidence="1">
        <name>FAD</name>
        <dbReference type="ChEBI" id="CHEBI:57692"/>
    </cofactor>
</comment>
<keyword evidence="10" id="KW-1185">Reference proteome</keyword>
<evidence type="ECO:0000259" key="8">
    <source>
        <dbReference type="Pfam" id="PF16901"/>
    </source>
</evidence>
<organism evidence="9 10">
    <name type="scientific">Mesorhizobium shangrilense</name>
    <dbReference type="NCBI Taxonomy" id="460060"/>
    <lineage>
        <taxon>Bacteria</taxon>
        <taxon>Pseudomonadati</taxon>
        <taxon>Pseudomonadota</taxon>
        <taxon>Alphaproteobacteria</taxon>
        <taxon>Hyphomicrobiales</taxon>
        <taxon>Phyllobacteriaceae</taxon>
        <taxon>Mesorhizobium</taxon>
    </lineage>
</organism>
<gene>
    <name evidence="9" type="ORF">ABVQ20_12760</name>
</gene>
<evidence type="ECO:0000256" key="2">
    <source>
        <dbReference type="ARBA" id="ARBA00007330"/>
    </source>
</evidence>
<evidence type="ECO:0000256" key="3">
    <source>
        <dbReference type="ARBA" id="ARBA00022630"/>
    </source>
</evidence>
<accession>A0ABV2DCR3</accession>
<dbReference type="Pfam" id="PF01266">
    <property type="entry name" value="DAO"/>
    <property type="match status" value="1"/>
</dbReference>
<dbReference type="SUPFAM" id="SSF51905">
    <property type="entry name" value="FAD/NAD(P)-binding domain"/>
    <property type="match status" value="1"/>
</dbReference>
<keyword evidence="3" id="KW-0285">Flavoprotein</keyword>
<dbReference type="InterPro" id="IPR038299">
    <property type="entry name" value="DAO_C_sf"/>
</dbReference>
<keyword evidence="6" id="KW-0560">Oxidoreductase</keyword>
<comment type="caution">
    <text evidence="9">The sequence shown here is derived from an EMBL/GenBank/DDBJ whole genome shotgun (WGS) entry which is preliminary data.</text>
</comment>
<evidence type="ECO:0000256" key="5">
    <source>
        <dbReference type="ARBA" id="ARBA00022827"/>
    </source>
</evidence>
<protein>
    <submittedName>
        <fullName evidence="9">FAD-dependent oxidoreductase</fullName>
    </submittedName>
</protein>
<dbReference type="Proteomes" id="UP001548832">
    <property type="component" value="Unassembled WGS sequence"/>
</dbReference>
<dbReference type="InterPro" id="IPR006076">
    <property type="entry name" value="FAD-dep_OxRdtase"/>
</dbReference>
<dbReference type="Pfam" id="PF16901">
    <property type="entry name" value="DAO_C"/>
    <property type="match status" value="1"/>
</dbReference>
<dbReference type="PANTHER" id="PTHR11985:SF35">
    <property type="entry name" value="ANAEROBIC GLYCEROL-3-PHOSPHATE DEHYDROGENASE SUBUNIT A"/>
    <property type="match status" value="1"/>
</dbReference>
<comment type="similarity">
    <text evidence="2">Belongs to the FAD-dependent glycerol-3-phosphate dehydrogenase family.</text>
</comment>
<keyword evidence="5" id="KW-0274">FAD</keyword>
<feature type="domain" description="Alpha-glycerophosphate oxidase C-terminal" evidence="8">
    <location>
        <begin position="428"/>
        <end position="487"/>
    </location>
</feature>
<keyword evidence="4" id="KW-0319">Glycerol metabolism</keyword>
<evidence type="ECO:0000256" key="1">
    <source>
        <dbReference type="ARBA" id="ARBA00001974"/>
    </source>
</evidence>
<name>A0ABV2DCR3_9HYPH</name>
<proteinExistence type="inferred from homology"/>
<evidence type="ECO:0000259" key="7">
    <source>
        <dbReference type="Pfam" id="PF01266"/>
    </source>
</evidence>
<dbReference type="PRINTS" id="PR01001">
    <property type="entry name" value="FADG3PDH"/>
</dbReference>
<sequence>MAMPADFQVAVIGGGITGASAANHLAAAGFSTVLLERSDFASGTSGRSSRLQHCGLTYLTPGRSIWNFLLHPLMALEHLELARRAMRDRSRFVRASPGQVRPISFNVPLYRKEGIPPWKAKLGFRLLELLDRGGVSLDFQQLGARQAALEPALRGLHDGGDLTGVIRFTEYQFDWPERICLDAVLHARDCGAVVRNYAEVAAIAAAPNGGWHLEVVDKRDGDTHTIFADCVVNATGAWADELTKASGLTLPTVNQGLKGTNVAVRLPPEFRGLAFETTLADGNPFYVIPWRNLHYFGPRDAPCSPSPEGFRADEQTIVDLVEDFRSVFPGVPLSRDDVLYSWAGVRPRTARFGHPDGCEAVLLHDMAKAGAPGYFIHTGGLLMTHRHAGASIAKAVSRRLKPACSGQPVRYVSRTLPTDPSSQPLSTGGTSVSIAQLRFVAEHEQVRHLDDLMFRRTPLGWSERMGLDVAHAVAEAISDIMGWSAREVAVEVDRYKALVAHQFGMELACD</sequence>
<evidence type="ECO:0000256" key="6">
    <source>
        <dbReference type="ARBA" id="ARBA00023002"/>
    </source>
</evidence>
<feature type="domain" description="FAD dependent oxidoreductase" evidence="7">
    <location>
        <begin position="9"/>
        <end position="379"/>
    </location>
</feature>
<evidence type="ECO:0000256" key="4">
    <source>
        <dbReference type="ARBA" id="ARBA00022798"/>
    </source>
</evidence>
<evidence type="ECO:0000313" key="9">
    <source>
        <dbReference type="EMBL" id="MET2827846.1"/>
    </source>
</evidence>
<evidence type="ECO:0000313" key="10">
    <source>
        <dbReference type="Proteomes" id="UP001548832"/>
    </source>
</evidence>
<dbReference type="Gene3D" id="3.50.50.60">
    <property type="entry name" value="FAD/NAD(P)-binding domain"/>
    <property type="match status" value="1"/>
</dbReference>
<dbReference type="Gene3D" id="1.10.8.870">
    <property type="entry name" value="Alpha-glycerophosphate oxidase, cap domain"/>
    <property type="match status" value="1"/>
</dbReference>
<dbReference type="PANTHER" id="PTHR11985">
    <property type="entry name" value="GLYCEROL-3-PHOSPHATE DEHYDROGENASE"/>
    <property type="match status" value="1"/>
</dbReference>
<dbReference type="EMBL" id="JBEWSZ010000001">
    <property type="protein sequence ID" value="MET2827846.1"/>
    <property type="molecule type" value="Genomic_DNA"/>
</dbReference>
<reference evidence="9 10" key="1">
    <citation type="submission" date="2024-06" db="EMBL/GenBank/DDBJ databases">
        <authorList>
            <person name="Kim D.-U."/>
        </authorList>
    </citation>
    <scope>NUCLEOTIDE SEQUENCE [LARGE SCALE GENOMIC DNA]</scope>
    <source>
        <strain evidence="9 10">KACC15460</strain>
    </source>
</reference>
<dbReference type="InterPro" id="IPR036188">
    <property type="entry name" value="FAD/NAD-bd_sf"/>
</dbReference>
<dbReference type="RefSeq" id="WP_354459856.1">
    <property type="nucleotide sequence ID" value="NZ_JBEWSZ010000001.1"/>
</dbReference>
<dbReference type="InterPro" id="IPR000447">
    <property type="entry name" value="G3P_DH_FAD-dep"/>
</dbReference>